<reference evidence="3" key="1">
    <citation type="journal article" date="2015" name="PLoS Genet.">
        <title>Genome Sequence and Transcriptome Analyses of Chrysochromulina tobin: Metabolic Tools for Enhanced Algal Fitness in the Prominent Order Prymnesiales (Haptophyceae).</title>
        <authorList>
            <person name="Hovde B.T."/>
            <person name="Deodato C.R."/>
            <person name="Hunsperger H.M."/>
            <person name="Ryken S.A."/>
            <person name="Yost W."/>
            <person name="Jha R.K."/>
            <person name="Patterson J."/>
            <person name="Monnat R.J. Jr."/>
            <person name="Barlow S.B."/>
            <person name="Starkenburg S.R."/>
            <person name="Cattolico R.A."/>
        </authorList>
    </citation>
    <scope>NUCLEOTIDE SEQUENCE</scope>
    <source>
        <strain evidence="3">CCMP291</strain>
    </source>
</reference>
<evidence type="ECO:0000313" key="2">
    <source>
        <dbReference type="EMBL" id="KOO25698.1"/>
    </source>
</evidence>
<dbReference type="InterPro" id="IPR013083">
    <property type="entry name" value="Znf_RING/FYVE/PHD"/>
</dbReference>
<feature type="region of interest" description="Disordered" evidence="1">
    <location>
        <begin position="18"/>
        <end position="42"/>
    </location>
</feature>
<dbReference type="OrthoDB" id="10267598at2759"/>
<name>A0A0M0JHI0_9EUKA</name>
<evidence type="ECO:0000256" key="1">
    <source>
        <dbReference type="SAM" id="MobiDB-lite"/>
    </source>
</evidence>
<dbReference type="Proteomes" id="UP000037460">
    <property type="component" value="Unassembled WGS sequence"/>
</dbReference>
<gene>
    <name evidence="2" type="ORF">Ctob_005971</name>
</gene>
<organism evidence="2 3">
    <name type="scientific">Chrysochromulina tobinii</name>
    <dbReference type="NCBI Taxonomy" id="1460289"/>
    <lineage>
        <taxon>Eukaryota</taxon>
        <taxon>Haptista</taxon>
        <taxon>Haptophyta</taxon>
        <taxon>Prymnesiophyceae</taxon>
        <taxon>Prymnesiales</taxon>
        <taxon>Chrysochromulinaceae</taxon>
        <taxon>Chrysochromulina</taxon>
    </lineage>
</organism>
<feature type="compositionally biased region" description="Low complexity" evidence="1">
    <location>
        <begin position="294"/>
        <end position="310"/>
    </location>
</feature>
<keyword evidence="3" id="KW-1185">Reference proteome</keyword>
<protein>
    <submittedName>
        <fullName evidence="2">Uncharacterized protein</fullName>
    </submittedName>
</protein>
<sequence>MGCGASIFGRRDSKRQPLLSARRGLVTPPQGSERPGAKGAGLWIDTNLPSRKDVAVAETPVGKQAEEYKYYCPLCMMFFKQVLEMPCCKQSLCTFCLHEYVAKQQAKHQPSSNDAPGDALTVPTARRARGLATAAALLPEGMACPQCASKSKAPLHLKLLQNGEEASTRYVDSPRTRAEMDRVQQKQQKIAASLPGQPANSPIKAGDDFSALSRKMLPFSAMLVEEPDESNSVTPRFPDSADASAGAAPGSAAVASATAEGADSGAGRYDSAVTSATDRYDSGAGRITGDPTEAGGALAAGPPPGAHEAPAAVMDAPDAAVTARLAAGATGTEPTAPTA</sequence>
<accession>A0A0M0JHI0</accession>
<comment type="caution">
    <text evidence="2">The sequence shown here is derived from an EMBL/GenBank/DDBJ whole genome shotgun (WGS) entry which is preliminary data.</text>
</comment>
<evidence type="ECO:0000313" key="3">
    <source>
        <dbReference type="Proteomes" id="UP000037460"/>
    </source>
</evidence>
<feature type="compositionally biased region" description="Low complexity" evidence="1">
    <location>
        <begin position="240"/>
        <end position="263"/>
    </location>
</feature>
<feature type="region of interest" description="Disordered" evidence="1">
    <location>
        <begin position="226"/>
        <end position="310"/>
    </location>
</feature>
<dbReference type="EMBL" id="JWZX01002940">
    <property type="protein sequence ID" value="KOO25698.1"/>
    <property type="molecule type" value="Genomic_DNA"/>
</dbReference>
<dbReference type="AlphaFoldDB" id="A0A0M0JHI0"/>
<proteinExistence type="predicted"/>
<dbReference type="Gene3D" id="3.30.40.10">
    <property type="entry name" value="Zinc/RING finger domain, C3HC4 (zinc finger)"/>
    <property type="match status" value="1"/>
</dbReference>